<dbReference type="OrthoDB" id="952894at2759"/>
<keyword evidence="1" id="KW-0378">Hydrolase</keyword>
<protein>
    <submittedName>
        <fullName evidence="1">Endonuclease/exonuclease/phosphatase</fullName>
    </submittedName>
</protein>
<dbReference type="InterPro" id="IPR036691">
    <property type="entry name" value="Endo/exonu/phosph_ase_sf"/>
</dbReference>
<proteinExistence type="predicted"/>
<evidence type="ECO:0000313" key="1">
    <source>
        <dbReference type="EMBL" id="PON91022.1"/>
    </source>
</evidence>
<comment type="caution">
    <text evidence="1">The sequence shown here is derived from an EMBL/GenBank/DDBJ whole genome shotgun (WGS) entry which is preliminary data.</text>
</comment>
<dbReference type="GO" id="GO:0004527">
    <property type="term" value="F:exonuclease activity"/>
    <property type="evidence" value="ECO:0007669"/>
    <property type="project" value="UniProtKB-KW"/>
</dbReference>
<dbReference type="InParanoid" id="A0A2P5EZR3"/>
<dbReference type="AlphaFoldDB" id="A0A2P5EZR3"/>
<accession>A0A2P5EZR3</accession>
<dbReference type="SUPFAM" id="SSF56219">
    <property type="entry name" value="DNase I-like"/>
    <property type="match status" value="1"/>
</dbReference>
<keyword evidence="1" id="KW-0269">Exonuclease</keyword>
<keyword evidence="1" id="KW-0255">Endonuclease</keyword>
<dbReference type="Gene3D" id="3.60.10.10">
    <property type="entry name" value="Endonuclease/exonuclease/phosphatase"/>
    <property type="match status" value="1"/>
</dbReference>
<dbReference type="Proteomes" id="UP000237000">
    <property type="component" value="Unassembled WGS sequence"/>
</dbReference>
<keyword evidence="1" id="KW-0540">Nuclease</keyword>
<keyword evidence="2" id="KW-1185">Reference proteome</keyword>
<dbReference type="GO" id="GO:0004519">
    <property type="term" value="F:endonuclease activity"/>
    <property type="evidence" value="ECO:0007669"/>
    <property type="project" value="UniProtKB-KW"/>
</dbReference>
<sequence>MHRLSFVYGASSASILGNFCFNFRELWNSFLDLVAHIWCVIGDFHVVLGAYETTSGSLTSSYFDFASFSAATSLVDLDTLGTVYTHIGKGTRGLVLSRLDKVLCSNGFLDACTCLQGSTLPRHYSDHHPLLLSSIPLAP</sequence>
<gene>
    <name evidence="1" type="ORF">TorRG33x02_132400</name>
</gene>
<reference evidence="2" key="1">
    <citation type="submission" date="2016-06" db="EMBL/GenBank/DDBJ databases">
        <title>Parallel loss of symbiosis genes in relatives of nitrogen-fixing non-legume Parasponia.</title>
        <authorList>
            <person name="Van Velzen R."/>
            <person name="Holmer R."/>
            <person name="Bu F."/>
            <person name="Rutten L."/>
            <person name="Van Zeijl A."/>
            <person name="Liu W."/>
            <person name="Santuari L."/>
            <person name="Cao Q."/>
            <person name="Sharma T."/>
            <person name="Shen D."/>
            <person name="Roswanjaya Y."/>
            <person name="Wardhani T."/>
            <person name="Kalhor M.S."/>
            <person name="Jansen J."/>
            <person name="Van den Hoogen J."/>
            <person name="Gungor B."/>
            <person name="Hartog M."/>
            <person name="Hontelez J."/>
            <person name="Verver J."/>
            <person name="Yang W.-C."/>
            <person name="Schijlen E."/>
            <person name="Repin R."/>
            <person name="Schilthuizen M."/>
            <person name="Schranz E."/>
            <person name="Heidstra R."/>
            <person name="Miyata K."/>
            <person name="Fedorova E."/>
            <person name="Kohlen W."/>
            <person name="Bisseling T."/>
            <person name="Smit S."/>
            <person name="Geurts R."/>
        </authorList>
    </citation>
    <scope>NUCLEOTIDE SEQUENCE [LARGE SCALE GENOMIC DNA]</scope>
    <source>
        <strain evidence="2">cv. RG33-2</strain>
    </source>
</reference>
<name>A0A2P5EZR3_TREOI</name>
<organism evidence="1 2">
    <name type="scientific">Trema orientale</name>
    <name type="common">Charcoal tree</name>
    <name type="synonym">Celtis orientalis</name>
    <dbReference type="NCBI Taxonomy" id="63057"/>
    <lineage>
        <taxon>Eukaryota</taxon>
        <taxon>Viridiplantae</taxon>
        <taxon>Streptophyta</taxon>
        <taxon>Embryophyta</taxon>
        <taxon>Tracheophyta</taxon>
        <taxon>Spermatophyta</taxon>
        <taxon>Magnoliopsida</taxon>
        <taxon>eudicotyledons</taxon>
        <taxon>Gunneridae</taxon>
        <taxon>Pentapetalae</taxon>
        <taxon>rosids</taxon>
        <taxon>fabids</taxon>
        <taxon>Rosales</taxon>
        <taxon>Cannabaceae</taxon>
        <taxon>Trema</taxon>
    </lineage>
</organism>
<evidence type="ECO:0000313" key="2">
    <source>
        <dbReference type="Proteomes" id="UP000237000"/>
    </source>
</evidence>
<dbReference type="EMBL" id="JXTC01000078">
    <property type="protein sequence ID" value="PON91022.1"/>
    <property type="molecule type" value="Genomic_DNA"/>
</dbReference>